<gene>
    <name evidence="3" type="ORF">DO021_06225</name>
    <name evidence="2" type="ORF">EYB58_15835</name>
</gene>
<dbReference type="EMBL" id="QLNI01000010">
    <property type="protein sequence ID" value="RAM02814.1"/>
    <property type="molecule type" value="Genomic_DNA"/>
</dbReference>
<feature type="domain" description="Pvc16 N-terminal" evidence="1">
    <location>
        <begin position="10"/>
        <end position="179"/>
    </location>
</feature>
<keyword evidence="5" id="KW-1185">Reference proteome</keyword>
<reference evidence="2 5" key="2">
    <citation type="submission" date="2019-02" db="EMBL/GenBank/DDBJ databases">
        <title>Complete genome sequence of Desulfobacter hydrogenophilus AcRS1.</title>
        <authorList>
            <person name="Marietou A."/>
            <person name="Lund M.B."/>
            <person name="Marshall I.P.G."/>
            <person name="Schreiber L."/>
            <person name="Jorgensen B."/>
        </authorList>
    </citation>
    <scope>NUCLEOTIDE SEQUENCE [LARGE SCALE GENOMIC DNA]</scope>
    <source>
        <strain evidence="2 5">AcRS1</strain>
    </source>
</reference>
<dbReference type="AlphaFoldDB" id="A0A328FDN3"/>
<accession>A0A328FDN3</accession>
<dbReference type="InterPro" id="IPR025351">
    <property type="entry name" value="Pvc16_N"/>
</dbReference>
<protein>
    <submittedName>
        <fullName evidence="3">DUF4255 domain-containing protein</fullName>
    </submittedName>
</protein>
<evidence type="ECO:0000259" key="1">
    <source>
        <dbReference type="Pfam" id="PF14065"/>
    </source>
</evidence>
<dbReference type="Proteomes" id="UP000248798">
    <property type="component" value="Unassembled WGS sequence"/>
</dbReference>
<name>A0A328FDN3_9BACT</name>
<evidence type="ECO:0000313" key="4">
    <source>
        <dbReference type="Proteomes" id="UP000248798"/>
    </source>
</evidence>
<dbReference type="Proteomes" id="UP000293902">
    <property type="component" value="Chromosome"/>
</dbReference>
<evidence type="ECO:0000313" key="2">
    <source>
        <dbReference type="EMBL" id="QBH14256.1"/>
    </source>
</evidence>
<evidence type="ECO:0000313" key="5">
    <source>
        <dbReference type="Proteomes" id="UP000293902"/>
    </source>
</evidence>
<sequence length="194" mass="22196">MANFWAIHSVGDSLINFLRNTYPNPLRSDHPCEFRLISSSDLAENQDMGTAVTLYLYRVEIDEHQRQQPQPGNSLYPLSLSLYYLMIIWADSALAEHSITAWVMSQLHQHPILDNSMLSDSGNWAPGDQVSVLPVEMKNEDLMRLWDALTPTYRLSLPYMVRVIHIDPDVIEDSPPVIARRFSHGEVTDEDETD</sequence>
<proteinExistence type="predicted"/>
<dbReference type="RefSeq" id="WP_111954806.1">
    <property type="nucleotide sequence ID" value="NZ_CP036313.1"/>
</dbReference>
<dbReference type="EMBL" id="CP036313">
    <property type="protein sequence ID" value="QBH14256.1"/>
    <property type="molecule type" value="Genomic_DNA"/>
</dbReference>
<reference evidence="3 4" key="1">
    <citation type="submission" date="2018-06" db="EMBL/GenBank/DDBJ databases">
        <title>Complete Genome Sequence of Desulfobacter hydrogenophilus (DSM3380).</title>
        <authorList>
            <person name="Marietou A."/>
            <person name="Schreiber L."/>
            <person name="Marshall I."/>
            <person name="Jorgensen B."/>
        </authorList>
    </citation>
    <scope>NUCLEOTIDE SEQUENCE [LARGE SCALE GENOMIC DNA]</scope>
    <source>
        <strain evidence="3 4">DSM 3380</strain>
    </source>
</reference>
<dbReference type="Pfam" id="PF14065">
    <property type="entry name" value="Pvc16_N"/>
    <property type="match status" value="1"/>
</dbReference>
<dbReference type="OrthoDB" id="527247at2"/>
<organism evidence="3 4">
    <name type="scientific">Desulfobacter hydrogenophilus</name>
    <dbReference type="NCBI Taxonomy" id="2291"/>
    <lineage>
        <taxon>Bacteria</taxon>
        <taxon>Pseudomonadati</taxon>
        <taxon>Thermodesulfobacteriota</taxon>
        <taxon>Desulfobacteria</taxon>
        <taxon>Desulfobacterales</taxon>
        <taxon>Desulfobacteraceae</taxon>
        <taxon>Desulfobacter</taxon>
    </lineage>
</organism>
<evidence type="ECO:0000313" key="3">
    <source>
        <dbReference type="EMBL" id="RAM02814.1"/>
    </source>
</evidence>